<comment type="catalytic activity">
    <reaction evidence="7">
        <text>(8S)-8-amino-7-oxononanoate + S-adenosyl-L-methionine = S-adenosyl-4-methylsulfanyl-2-oxobutanoate + (7R,8S)-7,8-diammoniononanoate</text>
        <dbReference type="Rhea" id="RHEA:16861"/>
        <dbReference type="ChEBI" id="CHEBI:16490"/>
        <dbReference type="ChEBI" id="CHEBI:59789"/>
        <dbReference type="ChEBI" id="CHEBI:149468"/>
        <dbReference type="ChEBI" id="CHEBI:149469"/>
        <dbReference type="EC" id="2.6.1.62"/>
    </reaction>
</comment>
<feature type="binding site" evidence="7">
    <location>
        <begin position="311"/>
        <end position="312"/>
    </location>
    <ligand>
        <name>pyridoxal 5'-phosphate</name>
        <dbReference type="ChEBI" id="CHEBI:597326"/>
    </ligand>
</feature>
<keyword evidence="7" id="KW-0963">Cytoplasm</keyword>
<comment type="similarity">
    <text evidence="7">Belongs to the class-III pyridoxal-phosphate-dependent aminotransferase family. BioA subfamily.</text>
</comment>
<comment type="function">
    <text evidence="7">Catalyzes the transfer of the alpha-amino group from S-adenosyl-L-methionine (SAM) to 7-keto-8-aminopelargonic acid (KAPA) to form 7,8-diaminopelargonic acid (DAPA). It is the only aminotransferase known to utilize SAM as an amino donor.</text>
</comment>
<dbReference type="EC" id="2.6.1.62" evidence="7"/>
<feature type="binding site" evidence="7">
    <location>
        <position position="394"/>
    </location>
    <ligand>
        <name>substrate</name>
    </ligand>
</feature>
<feature type="modified residue" description="N6-(pyridoxal phosphate)lysine" evidence="7">
    <location>
        <position position="277"/>
    </location>
</feature>
<evidence type="ECO:0000256" key="5">
    <source>
        <dbReference type="ARBA" id="ARBA00022756"/>
    </source>
</evidence>
<evidence type="ECO:0000256" key="2">
    <source>
        <dbReference type="ARBA" id="ARBA00022576"/>
    </source>
</evidence>
<keyword evidence="5 7" id="KW-0093">Biotin biosynthesis</keyword>
<protein>
    <recommendedName>
        <fullName evidence="7">Adenosylmethionine-8-amino-7-oxononanoate aminotransferase</fullName>
        <ecNumber evidence="7">2.6.1.62</ecNumber>
    </recommendedName>
    <alternativeName>
        <fullName evidence="7">7,8-diamino-pelargonic acid aminotransferase</fullName>
        <shortName evidence="7">DAPA AT</shortName>
        <shortName evidence="7">DAPA aminotransferase</shortName>
    </alternativeName>
    <alternativeName>
        <fullName evidence="7">7,8-diaminononanoate synthase</fullName>
        <shortName evidence="7">DANS</shortName>
    </alternativeName>
    <alternativeName>
        <fullName evidence="7">Diaminopelargonic acid synthase</fullName>
    </alternativeName>
</protein>
<evidence type="ECO:0000256" key="3">
    <source>
        <dbReference type="ARBA" id="ARBA00022679"/>
    </source>
</evidence>
<dbReference type="InterPro" id="IPR049704">
    <property type="entry name" value="Aminotrans_3_PPA_site"/>
</dbReference>
<feature type="binding site" evidence="7">
    <location>
        <begin position="113"/>
        <end position="114"/>
    </location>
    <ligand>
        <name>pyridoxal 5'-phosphate</name>
        <dbReference type="ChEBI" id="CHEBI:597326"/>
    </ligand>
</feature>
<name>A0ABZ2TYM0_9ACTN</name>
<keyword evidence="2 7" id="KW-0032">Aminotransferase</keyword>
<dbReference type="InterPro" id="IPR005814">
    <property type="entry name" value="Aminotrans_3"/>
</dbReference>
<dbReference type="InterPro" id="IPR015424">
    <property type="entry name" value="PyrdxlP-dep_Trfase"/>
</dbReference>
<organism evidence="8 9">
    <name type="scientific">Gordonia hydrophobica</name>
    <dbReference type="NCBI Taxonomy" id="40516"/>
    <lineage>
        <taxon>Bacteria</taxon>
        <taxon>Bacillati</taxon>
        <taxon>Actinomycetota</taxon>
        <taxon>Actinomycetes</taxon>
        <taxon>Mycobacteriales</taxon>
        <taxon>Gordoniaceae</taxon>
        <taxon>Gordonia</taxon>
    </lineage>
</organism>
<dbReference type="InterPro" id="IPR015421">
    <property type="entry name" value="PyrdxlP-dep_Trfase_major"/>
</dbReference>
<keyword evidence="3 7" id="KW-0808">Transferase</keyword>
<keyword evidence="4 7" id="KW-0949">S-adenosyl-L-methionine</keyword>
<dbReference type="Pfam" id="PF00202">
    <property type="entry name" value="Aminotran_3"/>
    <property type="match status" value="1"/>
</dbReference>
<dbReference type="RefSeq" id="WP_066162931.1">
    <property type="nucleotide sequence ID" value="NZ_CP136137.1"/>
</dbReference>
<dbReference type="Gene3D" id="3.90.1150.10">
    <property type="entry name" value="Aspartate Aminotransferase, domain 1"/>
    <property type="match status" value="1"/>
</dbReference>
<reference evidence="8 9" key="1">
    <citation type="journal article" date="2023" name="Virus Evol.">
        <title>Computational host range prediction-The good, the bad, and the ugly.</title>
        <authorList>
            <person name="Howell A.A."/>
            <person name="Versoza C.J."/>
            <person name="Pfeifer S.P."/>
        </authorList>
    </citation>
    <scope>NUCLEOTIDE SEQUENCE [LARGE SCALE GENOMIC DNA]</scope>
    <source>
        <strain evidence="8 9">1610/1b</strain>
    </source>
</reference>
<dbReference type="PANTHER" id="PTHR42684">
    <property type="entry name" value="ADENOSYLMETHIONINE-8-AMINO-7-OXONONANOATE AMINOTRANSFERASE"/>
    <property type="match status" value="1"/>
</dbReference>
<gene>
    <name evidence="7" type="primary">bioA</name>
    <name evidence="8" type="ORF">RVF87_15895</name>
</gene>
<proteinExistence type="inferred from homology"/>
<feature type="binding site" evidence="7">
    <location>
        <position position="310"/>
    </location>
    <ligand>
        <name>substrate</name>
    </ligand>
</feature>
<dbReference type="SUPFAM" id="SSF53383">
    <property type="entry name" value="PLP-dependent transferases"/>
    <property type="match status" value="1"/>
</dbReference>
<feature type="binding site" evidence="7">
    <location>
        <position position="53"/>
    </location>
    <ligand>
        <name>substrate</name>
    </ligand>
</feature>
<feature type="site" description="Participates in the substrate recognition with KAPA and in a stacking interaction with the adenine ring of SAM" evidence="7">
    <location>
        <position position="18"/>
    </location>
</feature>
<dbReference type="EMBL" id="CP136137">
    <property type="protein sequence ID" value="WYY06538.1"/>
    <property type="molecule type" value="Genomic_DNA"/>
</dbReference>
<feature type="binding site" evidence="7">
    <location>
        <position position="146"/>
    </location>
    <ligand>
        <name>substrate</name>
    </ligand>
</feature>
<comment type="pathway">
    <text evidence="7">Cofactor biosynthesis; biotin biosynthesis; 7,8-diaminononanoate from 8-amino-7-oxononanoate (SAM route): step 1/1.</text>
</comment>
<dbReference type="InterPro" id="IPR005815">
    <property type="entry name" value="BioA"/>
</dbReference>
<dbReference type="Proteomes" id="UP001479933">
    <property type="component" value="Chromosome"/>
</dbReference>
<evidence type="ECO:0000313" key="9">
    <source>
        <dbReference type="Proteomes" id="UP001479933"/>
    </source>
</evidence>
<evidence type="ECO:0000256" key="4">
    <source>
        <dbReference type="ARBA" id="ARBA00022691"/>
    </source>
</evidence>
<dbReference type="NCBIfam" id="TIGR00508">
    <property type="entry name" value="bioA"/>
    <property type="match status" value="1"/>
</dbReference>
<evidence type="ECO:0000256" key="1">
    <source>
        <dbReference type="ARBA" id="ARBA00001933"/>
    </source>
</evidence>
<keyword evidence="9" id="KW-1185">Reference proteome</keyword>
<evidence type="ECO:0000313" key="8">
    <source>
        <dbReference type="EMBL" id="WYY06538.1"/>
    </source>
</evidence>
<comment type="subunit">
    <text evidence="7">Homodimer.</text>
</comment>
<dbReference type="NCBIfam" id="NF004624">
    <property type="entry name" value="PRK05964.1"/>
    <property type="match status" value="1"/>
</dbReference>
<keyword evidence="6 7" id="KW-0663">Pyridoxal phosphate</keyword>
<evidence type="ECO:0000256" key="7">
    <source>
        <dbReference type="HAMAP-Rule" id="MF_00834"/>
    </source>
</evidence>
<sequence length="447" mass="47366">MDAVVVTEIDAEHVWHPYGGFPSSTRPRVVRECVGATIVLADGTELVDGMSSWWAAVHGYRHPRLDAALADQAGRMSHVMFGGLTHEPAARLAASLVELTPDPLRKVFFADSGSVSVEVAVKMAVQYWRSRGRPDKRTLLTWRGGYHGDTFAPMSVCDPDGGMHAMWRGVIADQVFVPAPPDARAGDDVDRAYLDMLDAQLRRRRDELAAVIIEPVVQGAGGMRFHSPALVAGLRRLCDEHEVLLICDEIATGFGRTGTLFAVDAAGISPDIMCVGKALTGGYLTLAATLTTDEIAEVISRGEAGGLAHGPTFMANPLACAVAASSLELLADARWATRVPEIGRRLAEGLAPLTGVSGVVDVRTLGAIAVIELDRDVDMVAATDAAVAAGVWIRPFRNLIYAMPPFIIDDGQLDALIAGMSAATHASLAATAADYSVADLVEPEPAS</sequence>
<dbReference type="GO" id="GO:0004015">
    <property type="term" value="F:adenosylmethionine-8-amino-7-oxononanoate transaminase activity"/>
    <property type="evidence" value="ECO:0007669"/>
    <property type="project" value="UniProtKB-EC"/>
</dbReference>
<dbReference type="HAMAP" id="MF_00834">
    <property type="entry name" value="BioA"/>
    <property type="match status" value="1"/>
</dbReference>
<dbReference type="PANTHER" id="PTHR42684:SF17">
    <property type="entry name" value="ADENOSYLMETHIONINE-8-AMINO-7-OXONONANOATE AMINOTRANSFERASE"/>
    <property type="match status" value="1"/>
</dbReference>
<comment type="cofactor">
    <cofactor evidence="1 7">
        <name>pyridoxal 5'-phosphate</name>
        <dbReference type="ChEBI" id="CHEBI:597326"/>
    </cofactor>
</comment>
<dbReference type="CDD" id="cd00610">
    <property type="entry name" value="OAT_like"/>
    <property type="match status" value="1"/>
</dbReference>
<dbReference type="PROSITE" id="PS00600">
    <property type="entry name" value="AA_TRANSFER_CLASS_3"/>
    <property type="match status" value="1"/>
</dbReference>
<accession>A0ABZ2TYM0</accession>
<dbReference type="Gene3D" id="3.40.640.10">
    <property type="entry name" value="Type I PLP-dependent aspartate aminotransferase-like (Major domain)"/>
    <property type="match status" value="1"/>
</dbReference>
<feature type="binding site" evidence="7">
    <location>
        <position position="248"/>
    </location>
    <ligand>
        <name>pyridoxal 5'-phosphate</name>
        <dbReference type="ChEBI" id="CHEBI:597326"/>
    </ligand>
</feature>
<comment type="subcellular location">
    <subcellularLocation>
        <location evidence="7">Cytoplasm</location>
    </subcellularLocation>
</comment>
<evidence type="ECO:0000256" key="6">
    <source>
        <dbReference type="ARBA" id="ARBA00022898"/>
    </source>
</evidence>
<dbReference type="InterPro" id="IPR015422">
    <property type="entry name" value="PyrdxlP-dep_Trfase_small"/>
</dbReference>
<feature type="binding site" evidence="7">
    <location>
        <position position="277"/>
    </location>
    <ligand>
        <name>substrate</name>
    </ligand>
</feature>